<accession>A0A223KY03</accession>
<dbReference type="InterPro" id="IPR002509">
    <property type="entry name" value="NODB_dom"/>
</dbReference>
<dbReference type="Pfam" id="PF01522">
    <property type="entry name" value="Polysacc_deac_1"/>
    <property type="match status" value="1"/>
</dbReference>
<feature type="domain" description="NodB homology" evidence="1">
    <location>
        <begin position="16"/>
        <end position="200"/>
    </location>
</feature>
<proteinExistence type="predicted"/>
<gene>
    <name evidence="2" type="ORF">BC6307_09340</name>
</gene>
<evidence type="ECO:0000313" key="2">
    <source>
        <dbReference type="EMBL" id="AST94291.1"/>
    </source>
</evidence>
<dbReference type="AlphaFoldDB" id="A0A223KY03"/>
<dbReference type="EMBL" id="CP018866">
    <property type="protein sequence ID" value="AST94291.1"/>
    <property type="molecule type" value="Genomic_DNA"/>
</dbReference>
<organism evidence="2 3">
    <name type="scientific">Sutcliffiella cohnii</name>
    <dbReference type="NCBI Taxonomy" id="33932"/>
    <lineage>
        <taxon>Bacteria</taxon>
        <taxon>Bacillati</taxon>
        <taxon>Bacillota</taxon>
        <taxon>Bacilli</taxon>
        <taxon>Bacillales</taxon>
        <taxon>Bacillaceae</taxon>
        <taxon>Sutcliffiella</taxon>
    </lineage>
</organism>
<protein>
    <recommendedName>
        <fullName evidence="1">NodB homology domain-containing protein</fullName>
    </recommendedName>
</protein>
<dbReference type="PROSITE" id="PS51677">
    <property type="entry name" value="NODB"/>
    <property type="match status" value="1"/>
</dbReference>
<dbReference type="PANTHER" id="PTHR10587:SF125">
    <property type="entry name" value="POLYSACCHARIDE DEACETYLASE YHEN-RELATED"/>
    <property type="match status" value="1"/>
</dbReference>
<sequence>MEEQEEKVTEAQDEERIAYLTFDDGPQPITEELLNILAEYNAKATFFMLEPQMVKHKEIVERMVEEGHTLALHGVSHDKKQFYASQFSVINEMRQSQQTVKDITNVETVIIRTPFGSSPHMTPSYKDAVKKEGFILWDWNVDSRDWQFRGPEYISHTLLQVEEVVNRGENPVILLHDLISTVDFITVLLDELVEMGFVFKNIDEAMEPIELK</sequence>
<dbReference type="Gene3D" id="3.20.20.370">
    <property type="entry name" value="Glycoside hydrolase/deacetylase"/>
    <property type="match status" value="1"/>
</dbReference>
<dbReference type="GO" id="GO:0005975">
    <property type="term" value="P:carbohydrate metabolic process"/>
    <property type="evidence" value="ECO:0007669"/>
    <property type="project" value="InterPro"/>
</dbReference>
<dbReference type="PANTHER" id="PTHR10587">
    <property type="entry name" value="GLYCOSYL TRANSFERASE-RELATED"/>
    <property type="match status" value="1"/>
</dbReference>
<keyword evidence="3" id="KW-1185">Reference proteome</keyword>
<dbReference type="GO" id="GO:0016810">
    <property type="term" value="F:hydrolase activity, acting on carbon-nitrogen (but not peptide) bonds"/>
    <property type="evidence" value="ECO:0007669"/>
    <property type="project" value="InterPro"/>
</dbReference>
<dbReference type="InterPro" id="IPR011330">
    <property type="entry name" value="Glyco_hydro/deAcase_b/a-brl"/>
</dbReference>
<dbReference type="CDD" id="cd10944">
    <property type="entry name" value="CE4_SmPgdA_like"/>
    <property type="match status" value="1"/>
</dbReference>
<dbReference type="InterPro" id="IPR050248">
    <property type="entry name" value="Polysacc_deacetylase_ArnD"/>
</dbReference>
<dbReference type="STRING" id="1314751.GCA_001591425_00882"/>
<dbReference type="Proteomes" id="UP000215224">
    <property type="component" value="Chromosome"/>
</dbReference>
<evidence type="ECO:0000259" key="1">
    <source>
        <dbReference type="PROSITE" id="PS51677"/>
    </source>
</evidence>
<reference evidence="2 3" key="1">
    <citation type="submission" date="2016-12" db="EMBL/GenBank/DDBJ databases">
        <title>The whole genome sequencing and assembly of Bacillus cohnii DSM 6307T strain.</title>
        <authorList>
            <person name="Lee Y.-J."/>
            <person name="Yi H."/>
            <person name="Bahn Y.-S."/>
            <person name="Kim J.F."/>
            <person name="Lee D.-W."/>
        </authorList>
    </citation>
    <scope>NUCLEOTIDE SEQUENCE [LARGE SCALE GENOMIC DNA]</scope>
    <source>
        <strain evidence="2 3">DSM 6307</strain>
    </source>
</reference>
<name>A0A223KY03_9BACI</name>
<dbReference type="SUPFAM" id="SSF88713">
    <property type="entry name" value="Glycoside hydrolase/deacetylase"/>
    <property type="match status" value="1"/>
</dbReference>
<dbReference type="KEGG" id="bcoh:BC6307_09340"/>
<evidence type="ECO:0000313" key="3">
    <source>
        <dbReference type="Proteomes" id="UP000215224"/>
    </source>
</evidence>